<evidence type="ECO:0000313" key="2">
    <source>
        <dbReference type="EMBL" id="MBZ6077997.1"/>
    </source>
</evidence>
<keyword evidence="1" id="KW-0732">Signal</keyword>
<dbReference type="EMBL" id="JAIRBM010000014">
    <property type="protein sequence ID" value="MBZ6077997.1"/>
    <property type="molecule type" value="Genomic_DNA"/>
</dbReference>
<feature type="signal peptide" evidence="1">
    <location>
        <begin position="1"/>
        <end position="24"/>
    </location>
</feature>
<gene>
    <name evidence="2" type="ORF">K9B37_17110</name>
</gene>
<dbReference type="InterPro" id="IPR051200">
    <property type="entry name" value="Host-pathogen_enzymatic-act"/>
</dbReference>
<dbReference type="RefSeq" id="WP_224314752.1">
    <property type="nucleotide sequence ID" value="NZ_JAIRBM010000014.1"/>
</dbReference>
<dbReference type="Gene3D" id="2.130.10.10">
    <property type="entry name" value="YVTN repeat-like/Quinoprotein amine dehydrogenase"/>
    <property type="match status" value="2"/>
</dbReference>
<sequence>MGRRFLPAVSLLAGAALSAAGAPASVAGGAGILELETKIPLGDVKGRIDHMAIDLARQRLFVAELSNDSVGIVDLGASKVSGRIRGLKEPQGLGYVPWTDTLYVANAGDGSMRLFHGQDLKEAGRIELGDDADNIRVIACNRVIVGYGEGALAIFDATENRKTTEIGLHGHPESFRIESNGSRIFANVPDAHAIEVADRQSGKVIAKWPTGASRANFPMALDEASEQVLVVFRNPPTLTAFSMHDGALVASTGTCRDADDVFVDAKRHRVYVSCGEGFLDVFEQDAGTFRRRARIATAPGARTALFVPELDRLFLAARANGHEQAAIWVYRPDP</sequence>
<dbReference type="InterPro" id="IPR015943">
    <property type="entry name" value="WD40/YVTN_repeat-like_dom_sf"/>
</dbReference>
<feature type="chain" id="PRO_5046583766" description="YncE family protein" evidence="1">
    <location>
        <begin position="25"/>
        <end position="334"/>
    </location>
</feature>
<reference evidence="2 3" key="1">
    <citation type="submission" date="2021-09" db="EMBL/GenBank/DDBJ databases">
        <title>The complete genome sequence of a new microorganism.</title>
        <authorList>
            <person name="Zi Z."/>
        </authorList>
    </citation>
    <scope>NUCLEOTIDE SEQUENCE [LARGE SCALE GENOMIC DNA]</scope>
    <source>
        <strain evidence="2 3">WGZ8</strain>
    </source>
</reference>
<proteinExistence type="predicted"/>
<name>A0ABS7VST1_9HYPH</name>
<organism evidence="2 3">
    <name type="scientific">Microvirga puerhi</name>
    <dbReference type="NCBI Taxonomy" id="2876078"/>
    <lineage>
        <taxon>Bacteria</taxon>
        <taxon>Pseudomonadati</taxon>
        <taxon>Pseudomonadota</taxon>
        <taxon>Alphaproteobacteria</taxon>
        <taxon>Hyphomicrobiales</taxon>
        <taxon>Methylobacteriaceae</taxon>
        <taxon>Microvirga</taxon>
    </lineage>
</organism>
<dbReference type="InterPro" id="IPR011048">
    <property type="entry name" value="Haem_d1_sf"/>
</dbReference>
<dbReference type="Proteomes" id="UP000704176">
    <property type="component" value="Unassembled WGS sequence"/>
</dbReference>
<evidence type="ECO:0008006" key="4">
    <source>
        <dbReference type="Google" id="ProtNLM"/>
    </source>
</evidence>
<accession>A0ABS7VST1</accession>
<comment type="caution">
    <text evidence="2">The sequence shown here is derived from an EMBL/GenBank/DDBJ whole genome shotgun (WGS) entry which is preliminary data.</text>
</comment>
<dbReference type="PANTHER" id="PTHR47197:SF3">
    <property type="entry name" value="DIHYDRO-HEME D1 DEHYDROGENASE"/>
    <property type="match status" value="1"/>
</dbReference>
<dbReference type="SUPFAM" id="SSF51004">
    <property type="entry name" value="C-terminal (heme d1) domain of cytochrome cd1-nitrite reductase"/>
    <property type="match status" value="1"/>
</dbReference>
<dbReference type="PANTHER" id="PTHR47197">
    <property type="entry name" value="PROTEIN NIRF"/>
    <property type="match status" value="1"/>
</dbReference>
<protein>
    <recommendedName>
        <fullName evidence="4">YncE family protein</fullName>
    </recommendedName>
</protein>
<keyword evidence="3" id="KW-1185">Reference proteome</keyword>
<evidence type="ECO:0000313" key="3">
    <source>
        <dbReference type="Proteomes" id="UP000704176"/>
    </source>
</evidence>
<evidence type="ECO:0000256" key="1">
    <source>
        <dbReference type="SAM" id="SignalP"/>
    </source>
</evidence>